<comment type="caution">
    <text evidence="3">The sequence shown here is derived from an EMBL/GenBank/DDBJ whole genome shotgun (WGS) entry which is preliminary data.</text>
</comment>
<keyword evidence="2" id="KW-0812">Transmembrane</keyword>
<evidence type="ECO:0000256" key="1">
    <source>
        <dbReference type="SAM" id="MobiDB-lite"/>
    </source>
</evidence>
<evidence type="ECO:0000313" key="3">
    <source>
        <dbReference type="EMBL" id="KAK4205700.1"/>
    </source>
</evidence>
<reference evidence="3" key="1">
    <citation type="journal article" date="2023" name="Mol. Phylogenet. Evol.">
        <title>Genome-scale phylogeny and comparative genomics of the fungal order Sordariales.</title>
        <authorList>
            <person name="Hensen N."/>
            <person name="Bonometti L."/>
            <person name="Westerberg I."/>
            <person name="Brannstrom I.O."/>
            <person name="Guillou S."/>
            <person name="Cros-Aarteil S."/>
            <person name="Calhoun S."/>
            <person name="Haridas S."/>
            <person name="Kuo A."/>
            <person name="Mondo S."/>
            <person name="Pangilinan J."/>
            <person name="Riley R."/>
            <person name="LaButti K."/>
            <person name="Andreopoulos B."/>
            <person name="Lipzen A."/>
            <person name="Chen C."/>
            <person name="Yan M."/>
            <person name="Daum C."/>
            <person name="Ng V."/>
            <person name="Clum A."/>
            <person name="Steindorff A."/>
            <person name="Ohm R.A."/>
            <person name="Martin F."/>
            <person name="Silar P."/>
            <person name="Natvig D.O."/>
            <person name="Lalanne C."/>
            <person name="Gautier V."/>
            <person name="Ament-Velasquez S.L."/>
            <person name="Kruys A."/>
            <person name="Hutchinson M.I."/>
            <person name="Powell A.J."/>
            <person name="Barry K."/>
            <person name="Miller A.N."/>
            <person name="Grigoriev I.V."/>
            <person name="Debuchy R."/>
            <person name="Gladieux P."/>
            <person name="Hiltunen Thoren M."/>
            <person name="Johannesson H."/>
        </authorList>
    </citation>
    <scope>NUCLEOTIDE SEQUENCE</scope>
    <source>
        <strain evidence="3">CBS 315.58</strain>
    </source>
</reference>
<feature type="region of interest" description="Disordered" evidence="1">
    <location>
        <begin position="378"/>
        <end position="423"/>
    </location>
</feature>
<feature type="region of interest" description="Disordered" evidence="1">
    <location>
        <begin position="313"/>
        <end position="346"/>
    </location>
</feature>
<evidence type="ECO:0000313" key="4">
    <source>
        <dbReference type="Proteomes" id="UP001303160"/>
    </source>
</evidence>
<protein>
    <submittedName>
        <fullName evidence="3">Uncharacterized protein</fullName>
    </submittedName>
</protein>
<feature type="compositionally biased region" description="Polar residues" evidence="1">
    <location>
        <begin position="258"/>
        <end position="268"/>
    </location>
</feature>
<gene>
    <name evidence="3" type="ORF">QBC40DRAFT_1403</name>
</gene>
<dbReference type="AlphaFoldDB" id="A0AAN6XUC9"/>
<dbReference type="Proteomes" id="UP001303160">
    <property type="component" value="Unassembled WGS sequence"/>
</dbReference>
<feature type="region of interest" description="Disordered" evidence="1">
    <location>
        <begin position="227"/>
        <end position="301"/>
    </location>
</feature>
<organism evidence="3 4">
    <name type="scientific">Triangularia verruculosa</name>
    <dbReference type="NCBI Taxonomy" id="2587418"/>
    <lineage>
        <taxon>Eukaryota</taxon>
        <taxon>Fungi</taxon>
        <taxon>Dikarya</taxon>
        <taxon>Ascomycota</taxon>
        <taxon>Pezizomycotina</taxon>
        <taxon>Sordariomycetes</taxon>
        <taxon>Sordariomycetidae</taxon>
        <taxon>Sordariales</taxon>
        <taxon>Podosporaceae</taxon>
        <taxon>Triangularia</taxon>
    </lineage>
</organism>
<reference evidence="3" key="2">
    <citation type="submission" date="2023-05" db="EMBL/GenBank/DDBJ databases">
        <authorList>
            <consortium name="Lawrence Berkeley National Laboratory"/>
            <person name="Steindorff A."/>
            <person name="Hensen N."/>
            <person name="Bonometti L."/>
            <person name="Westerberg I."/>
            <person name="Brannstrom I.O."/>
            <person name="Guillou S."/>
            <person name="Cros-Aarteil S."/>
            <person name="Calhoun S."/>
            <person name="Haridas S."/>
            <person name="Kuo A."/>
            <person name="Mondo S."/>
            <person name="Pangilinan J."/>
            <person name="Riley R."/>
            <person name="Labutti K."/>
            <person name="Andreopoulos B."/>
            <person name="Lipzen A."/>
            <person name="Chen C."/>
            <person name="Yanf M."/>
            <person name="Daum C."/>
            <person name="Ng V."/>
            <person name="Clum A."/>
            <person name="Ohm R."/>
            <person name="Martin F."/>
            <person name="Silar P."/>
            <person name="Natvig D."/>
            <person name="Lalanne C."/>
            <person name="Gautier V."/>
            <person name="Ament-Velasquez S.L."/>
            <person name="Kruys A."/>
            <person name="Hutchinson M.I."/>
            <person name="Powell A.J."/>
            <person name="Barry K."/>
            <person name="Miller A.N."/>
            <person name="Grigoriev I.V."/>
            <person name="Debuchy R."/>
            <person name="Gladieux P."/>
            <person name="Thoren M.H."/>
            <person name="Johannesson H."/>
        </authorList>
    </citation>
    <scope>NUCLEOTIDE SEQUENCE</scope>
    <source>
        <strain evidence="3">CBS 315.58</strain>
    </source>
</reference>
<evidence type="ECO:0000256" key="2">
    <source>
        <dbReference type="SAM" id="Phobius"/>
    </source>
</evidence>
<keyword evidence="2" id="KW-0472">Membrane</keyword>
<feature type="transmembrane region" description="Helical" evidence="2">
    <location>
        <begin position="194"/>
        <end position="218"/>
    </location>
</feature>
<feature type="compositionally biased region" description="Polar residues" evidence="1">
    <location>
        <begin position="396"/>
        <end position="408"/>
    </location>
</feature>
<keyword evidence="2" id="KW-1133">Transmembrane helix</keyword>
<name>A0AAN6XUC9_9PEZI</name>
<keyword evidence="4" id="KW-1185">Reference proteome</keyword>
<accession>A0AAN6XUC9</accession>
<feature type="compositionally biased region" description="Basic residues" evidence="1">
    <location>
        <begin position="327"/>
        <end position="342"/>
    </location>
</feature>
<dbReference type="EMBL" id="MU863875">
    <property type="protein sequence ID" value="KAK4205700.1"/>
    <property type="molecule type" value="Genomic_DNA"/>
</dbReference>
<sequence length="423" mass="44755">MAAIGPLTTTFSAPSSCSTAFSNFYEVFEGDKDSSYVQGPLFPTHKDCFPSGYDPAPTKYYSPGFCPQEYTAACSSIRTSSTVTETAIACCPNYGVKYTCATESQPESGCTTVWQSGAGAFEPIVVKNSTIVSTATVTLRGGAISAYPVQIRFQASDLSNALTPSRTAAIPPATDVLLPPDTSSSSSSGLSSTAIIGIVVGCGLGFFILFSSLCLWCYMRRRRKQYSSQPAPRSGAPSHNDDQSTRSRPQMSYDKASQHTAPTPSYRSQRSHRSSCLHHNVTPGSIPEHAEAPPVPPKEKYVSYKAIPPPYELSEEASPRLGGGYGKRSHSLLHSPGSKKSHGRGDSGVMYGVGIQVPIGTRAPAELEAEVPEDVVRGRDRAASPESAMTGWTGMTGVTNATGSSGLTDTRMGRGAASPMGWL</sequence>
<proteinExistence type="predicted"/>